<dbReference type="PANTHER" id="PTHR33640:SF8">
    <property type="entry name" value="TRANSMEMBRANE PROTEIN"/>
    <property type="match status" value="1"/>
</dbReference>
<evidence type="ECO:0008006" key="5">
    <source>
        <dbReference type="Google" id="ProtNLM"/>
    </source>
</evidence>
<dbReference type="EMBL" id="SDMP01000006">
    <property type="protein sequence ID" value="RYR52616.1"/>
    <property type="molecule type" value="Genomic_DNA"/>
</dbReference>
<dbReference type="STRING" id="3818.A0A445CNW4"/>
<evidence type="ECO:0000256" key="1">
    <source>
        <dbReference type="SAM" id="MobiDB-lite"/>
    </source>
</evidence>
<feature type="region of interest" description="Disordered" evidence="1">
    <location>
        <begin position="249"/>
        <end position="270"/>
    </location>
</feature>
<evidence type="ECO:0000313" key="3">
    <source>
        <dbReference type="EMBL" id="RYR52616.1"/>
    </source>
</evidence>
<dbReference type="AlphaFoldDB" id="A0A445CNW4"/>
<keyword evidence="2" id="KW-1133">Transmembrane helix</keyword>
<proteinExistence type="predicted"/>
<dbReference type="OrthoDB" id="1095087at2759"/>
<keyword evidence="2" id="KW-0812">Transmembrane</keyword>
<organism evidence="3 4">
    <name type="scientific">Arachis hypogaea</name>
    <name type="common">Peanut</name>
    <dbReference type="NCBI Taxonomy" id="3818"/>
    <lineage>
        <taxon>Eukaryota</taxon>
        <taxon>Viridiplantae</taxon>
        <taxon>Streptophyta</taxon>
        <taxon>Embryophyta</taxon>
        <taxon>Tracheophyta</taxon>
        <taxon>Spermatophyta</taxon>
        <taxon>Magnoliopsida</taxon>
        <taxon>eudicotyledons</taxon>
        <taxon>Gunneridae</taxon>
        <taxon>Pentapetalae</taxon>
        <taxon>rosids</taxon>
        <taxon>fabids</taxon>
        <taxon>Fabales</taxon>
        <taxon>Fabaceae</taxon>
        <taxon>Papilionoideae</taxon>
        <taxon>50 kb inversion clade</taxon>
        <taxon>dalbergioids sensu lato</taxon>
        <taxon>Dalbergieae</taxon>
        <taxon>Pterocarpus clade</taxon>
        <taxon>Arachis</taxon>
    </lineage>
</organism>
<dbReference type="Proteomes" id="UP000289738">
    <property type="component" value="Chromosome A06"/>
</dbReference>
<dbReference type="SMR" id="A0A445CNW4"/>
<comment type="caution">
    <text evidence="3">The sequence shown here is derived from an EMBL/GenBank/DDBJ whole genome shotgun (WGS) entry which is preliminary data.</text>
</comment>
<evidence type="ECO:0000256" key="2">
    <source>
        <dbReference type="SAM" id="Phobius"/>
    </source>
</evidence>
<dbReference type="Gramene" id="arahy.Tifrunner.gnm2.ann2.Ah06g036600.1">
    <property type="protein sequence ID" value="arahy.Tifrunner.gnm2.ann2.Ah06g036600.1-CDS-1"/>
    <property type="gene ID" value="arahy.Tifrunner.gnm2.ann2.Ah06g036600"/>
</dbReference>
<keyword evidence="4" id="KW-1185">Reference proteome</keyword>
<gene>
    <name evidence="3" type="ORF">Ahy_A06g027512</name>
</gene>
<feature type="transmembrane region" description="Helical" evidence="2">
    <location>
        <begin position="29"/>
        <end position="51"/>
    </location>
</feature>
<name>A0A445CNW4_ARAHY</name>
<dbReference type="PANTHER" id="PTHR33640">
    <property type="entry name" value="TRANSMEMBRANE PROTEIN"/>
    <property type="match status" value="1"/>
</dbReference>
<reference evidence="3 4" key="1">
    <citation type="submission" date="2019-01" db="EMBL/GenBank/DDBJ databases">
        <title>Sequencing of cultivated peanut Arachis hypogaea provides insights into genome evolution and oil improvement.</title>
        <authorList>
            <person name="Chen X."/>
        </authorList>
    </citation>
    <scope>NUCLEOTIDE SEQUENCE [LARGE SCALE GENOMIC DNA]</scope>
    <source>
        <strain evidence="4">cv. Fuhuasheng</strain>
        <tissue evidence="3">Leaves</tissue>
    </source>
</reference>
<feature type="transmembrane region" description="Helical" evidence="2">
    <location>
        <begin position="71"/>
        <end position="89"/>
    </location>
</feature>
<sequence length="300" mass="35011">MDSFSFHNLQAEKANAILKNRKLGRITGILRFLEVCIVLVLISRLSLHLPVAVKTSSEYFRDLSIFVNNPRFVFLIGNAIIIALFARSGQFSAQGSRRNDSENDLYQEVLHNATKKQRVQQQNLINRAKQGIETEDPIEDIKNQEKEGIKSEDSTKNKRINRNMVKHEENNGIFSRKEANFGLRSKGIDAGNNKCDVEKQSMKTGEVNNCLEMKKYRRCQTEIFHRENRDEQRHGDLRRCETDKRIKAIEHASNREEEEEEERASYPEDTMSNEEFRCIIEAFIARQQRLRREEEDYSLA</sequence>
<keyword evidence="2" id="KW-0472">Membrane</keyword>
<evidence type="ECO:0000313" key="4">
    <source>
        <dbReference type="Proteomes" id="UP000289738"/>
    </source>
</evidence>
<protein>
    <recommendedName>
        <fullName evidence="5">DUF4408 domain-containing protein</fullName>
    </recommendedName>
</protein>
<accession>A0A445CNW4</accession>